<keyword evidence="1" id="KW-1133">Transmembrane helix</keyword>
<keyword evidence="1" id="KW-0472">Membrane</keyword>
<keyword evidence="1" id="KW-0812">Transmembrane</keyword>
<name>A0A0F9SCS3_9ZZZZ</name>
<evidence type="ECO:0000256" key="1">
    <source>
        <dbReference type="SAM" id="Phobius"/>
    </source>
</evidence>
<organism evidence="2">
    <name type="scientific">marine sediment metagenome</name>
    <dbReference type="NCBI Taxonomy" id="412755"/>
    <lineage>
        <taxon>unclassified sequences</taxon>
        <taxon>metagenomes</taxon>
        <taxon>ecological metagenomes</taxon>
    </lineage>
</organism>
<comment type="caution">
    <text evidence="2">The sequence shown here is derived from an EMBL/GenBank/DDBJ whole genome shotgun (WGS) entry which is preliminary data.</text>
</comment>
<protein>
    <submittedName>
        <fullName evidence="2">Uncharacterized protein</fullName>
    </submittedName>
</protein>
<proteinExistence type="predicted"/>
<feature type="transmembrane region" description="Helical" evidence="1">
    <location>
        <begin position="49"/>
        <end position="69"/>
    </location>
</feature>
<feature type="transmembrane region" description="Helical" evidence="1">
    <location>
        <begin position="6"/>
        <end position="37"/>
    </location>
</feature>
<evidence type="ECO:0000313" key="2">
    <source>
        <dbReference type="EMBL" id="KKN34771.1"/>
    </source>
</evidence>
<dbReference type="AlphaFoldDB" id="A0A0F9SCS3"/>
<feature type="transmembrane region" description="Helical" evidence="1">
    <location>
        <begin position="89"/>
        <end position="119"/>
    </location>
</feature>
<accession>A0A0F9SCS3</accession>
<reference evidence="2" key="1">
    <citation type="journal article" date="2015" name="Nature">
        <title>Complex archaea that bridge the gap between prokaryotes and eukaryotes.</title>
        <authorList>
            <person name="Spang A."/>
            <person name="Saw J.H."/>
            <person name="Jorgensen S.L."/>
            <person name="Zaremba-Niedzwiedzka K."/>
            <person name="Martijn J."/>
            <person name="Lind A.E."/>
            <person name="van Eijk R."/>
            <person name="Schleper C."/>
            <person name="Guy L."/>
            <person name="Ettema T.J."/>
        </authorList>
    </citation>
    <scope>NUCLEOTIDE SEQUENCE</scope>
</reference>
<dbReference type="EMBL" id="LAZR01002085">
    <property type="protein sequence ID" value="KKN34771.1"/>
    <property type="molecule type" value="Genomic_DNA"/>
</dbReference>
<gene>
    <name evidence="2" type="ORF">LCGC14_0790440</name>
</gene>
<sequence length="140" mass="15289">MEKKPIVFSISILITMVIALFLSFSSVWQFIIIAGIVAGILNKTMKRGALSGAAGVGTFWLIYMLHGVITKNSYPLLDQIGTLLIGTGYGWLIFLLILLMGISYGALGGAIGSGAMILIKPRLKKYLERIKTFEENSNFD</sequence>